<dbReference type="AlphaFoldDB" id="A0A7U9J9N2"/>
<comment type="caution">
    <text evidence="2">The sequence shown here is derived from an EMBL/GenBank/DDBJ whole genome shotgun (WGS) entry which is preliminary data.</text>
</comment>
<reference evidence="2 3" key="1">
    <citation type="journal article" date="2014" name="Genome Announc.">
        <title>Draft Genome Sequence of Geobacillus thermopakistaniensis Strain MAS1.</title>
        <authorList>
            <person name="Siddiqui M.A."/>
            <person name="Rashid N."/>
            <person name="Ayyampalayam S."/>
            <person name="Whitman W.B."/>
        </authorList>
    </citation>
    <scope>NUCLEOTIDE SEQUENCE [LARGE SCALE GENOMIC DNA]</scope>
    <source>
        <strain evidence="2 3">MAS1</strain>
    </source>
</reference>
<feature type="region of interest" description="Disordered" evidence="1">
    <location>
        <begin position="1"/>
        <end position="33"/>
    </location>
</feature>
<evidence type="ECO:0000313" key="2">
    <source>
        <dbReference type="EMBL" id="ESU71422.1"/>
    </source>
</evidence>
<proteinExistence type="predicted"/>
<gene>
    <name evidence="2" type="ORF">T260_13810</name>
</gene>
<keyword evidence="3" id="KW-1185">Reference proteome</keyword>
<dbReference type="Proteomes" id="UP000018339">
    <property type="component" value="Unassembled WGS sequence"/>
</dbReference>
<feature type="compositionally biased region" description="Basic and acidic residues" evidence="1">
    <location>
        <begin position="24"/>
        <end position="33"/>
    </location>
</feature>
<name>A0A7U9J9N2_GEOTM</name>
<organism evidence="2 3">
    <name type="scientific">Geobacillus thermopakistaniensis (strain MAS1)</name>
    <dbReference type="NCBI Taxonomy" id="1408282"/>
    <lineage>
        <taxon>Bacteria</taxon>
        <taxon>Bacillati</taxon>
        <taxon>Bacillota</taxon>
        <taxon>Bacilli</taxon>
        <taxon>Bacillales</taxon>
        <taxon>Anoxybacillaceae</taxon>
        <taxon>Geobacillus</taxon>
    </lineage>
</organism>
<accession>A0A7U9J9N2</accession>
<evidence type="ECO:0000313" key="3">
    <source>
        <dbReference type="Proteomes" id="UP000018339"/>
    </source>
</evidence>
<sequence>MFTSACKKGRTLFENRRERPAKHNGFEKLKGIK</sequence>
<dbReference type="EMBL" id="AYSF01000067">
    <property type="protein sequence ID" value="ESU71422.1"/>
    <property type="molecule type" value="Genomic_DNA"/>
</dbReference>
<protein>
    <submittedName>
        <fullName evidence="2">Uncharacterized protein</fullName>
    </submittedName>
</protein>
<evidence type="ECO:0000256" key="1">
    <source>
        <dbReference type="SAM" id="MobiDB-lite"/>
    </source>
</evidence>